<feature type="compositionally biased region" description="Basic and acidic residues" evidence="10">
    <location>
        <begin position="1"/>
        <end position="15"/>
    </location>
</feature>
<dbReference type="InterPro" id="IPR000679">
    <property type="entry name" value="Znf_GATA"/>
</dbReference>
<protein>
    <submittedName>
        <fullName evidence="12">GATA TRANSCRIPTION FACTOR 16</fullName>
    </submittedName>
</protein>
<evidence type="ECO:0000256" key="3">
    <source>
        <dbReference type="ARBA" id="ARBA00022833"/>
    </source>
</evidence>
<keyword evidence="3" id="KW-0862">Zinc</keyword>
<keyword evidence="4" id="KW-0805">Transcription regulation</keyword>
<dbReference type="CDD" id="cd00202">
    <property type="entry name" value="ZnF_GATA"/>
    <property type="match status" value="1"/>
</dbReference>
<evidence type="ECO:0000256" key="7">
    <source>
        <dbReference type="ARBA" id="ARBA00024019"/>
    </source>
</evidence>
<dbReference type="OrthoDB" id="2162994at2759"/>
<name>A0A9Q0WYD2_SALPP</name>
<keyword evidence="6" id="KW-0804">Transcription</keyword>
<dbReference type="Pfam" id="PF00320">
    <property type="entry name" value="GATA"/>
    <property type="match status" value="1"/>
</dbReference>
<keyword evidence="2 9" id="KW-0863">Zinc-finger</keyword>
<dbReference type="InterPro" id="IPR013088">
    <property type="entry name" value="Znf_NHR/GATA"/>
</dbReference>
<feature type="domain" description="GATA-type" evidence="11">
    <location>
        <begin position="23"/>
        <end position="59"/>
    </location>
</feature>
<dbReference type="GO" id="GO:0043565">
    <property type="term" value="F:sequence-specific DNA binding"/>
    <property type="evidence" value="ECO:0007669"/>
    <property type="project" value="InterPro"/>
</dbReference>
<evidence type="ECO:0000313" key="12">
    <source>
        <dbReference type="EMBL" id="KAJ6775399.1"/>
    </source>
</evidence>
<evidence type="ECO:0000256" key="9">
    <source>
        <dbReference type="PROSITE-ProRule" id="PRU00094"/>
    </source>
</evidence>
<evidence type="ECO:0000259" key="11">
    <source>
        <dbReference type="PROSITE" id="PS50114"/>
    </source>
</evidence>
<evidence type="ECO:0000256" key="8">
    <source>
        <dbReference type="ARBA" id="ARBA00037539"/>
    </source>
</evidence>
<evidence type="ECO:0000256" key="4">
    <source>
        <dbReference type="ARBA" id="ARBA00023015"/>
    </source>
</evidence>
<proteinExistence type="inferred from homology"/>
<dbReference type="PROSITE" id="PS50114">
    <property type="entry name" value="GATA_ZN_FINGER_2"/>
    <property type="match status" value="1"/>
</dbReference>
<gene>
    <name evidence="12" type="ORF">OIU79_018546</name>
</gene>
<keyword evidence="13" id="KW-1185">Reference proteome</keyword>
<keyword evidence="1" id="KW-0479">Metal-binding</keyword>
<comment type="caution">
    <text evidence="12">The sequence shown here is derived from an EMBL/GenBank/DDBJ whole genome shotgun (WGS) entry which is preliminary data.</text>
</comment>
<dbReference type="SUPFAM" id="SSF57716">
    <property type="entry name" value="Glucocorticoid receptor-like (DNA-binding domain)"/>
    <property type="match status" value="1"/>
</dbReference>
<evidence type="ECO:0000256" key="6">
    <source>
        <dbReference type="ARBA" id="ARBA00023163"/>
    </source>
</evidence>
<organism evidence="12 13">
    <name type="scientific">Salix purpurea</name>
    <name type="common">Purple osier willow</name>
    <dbReference type="NCBI Taxonomy" id="77065"/>
    <lineage>
        <taxon>Eukaryota</taxon>
        <taxon>Viridiplantae</taxon>
        <taxon>Streptophyta</taxon>
        <taxon>Embryophyta</taxon>
        <taxon>Tracheophyta</taxon>
        <taxon>Spermatophyta</taxon>
        <taxon>Magnoliopsida</taxon>
        <taxon>eudicotyledons</taxon>
        <taxon>Gunneridae</taxon>
        <taxon>Pentapetalae</taxon>
        <taxon>rosids</taxon>
        <taxon>fabids</taxon>
        <taxon>Malpighiales</taxon>
        <taxon>Salicaceae</taxon>
        <taxon>Saliceae</taxon>
        <taxon>Salix</taxon>
    </lineage>
</organism>
<evidence type="ECO:0000256" key="1">
    <source>
        <dbReference type="ARBA" id="ARBA00022723"/>
    </source>
</evidence>
<dbReference type="PANTHER" id="PTHR47172:SF9">
    <property type="entry name" value="GATA TRANSCRIPTION FACTOR 23"/>
    <property type="match status" value="1"/>
</dbReference>
<dbReference type="GO" id="GO:0008270">
    <property type="term" value="F:zinc ion binding"/>
    <property type="evidence" value="ECO:0007669"/>
    <property type="project" value="UniProtKB-KW"/>
</dbReference>
<sequence length="234" mass="25926">MDLKGRKSSREDDRSGGGVSGEVEDKKACTDCKTTKTPLWRGGPAGPKSLCNACGIRYRKKRTMMRLEKGSEKKRATTATSNTTTATDISTITTATTTNTAQAVSGNGLISESLRMSLMVLGEEMMLQRPSVVKKQRCQRKRKLREEEQAAFSLMALTGSDQVPFPFLFWIKYINRSKSQPGGIKNVYHPELDIVCGAGAPKPKPMKVGAFHGVVWYYGDMEWSEVEFPRFVEG</sequence>
<evidence type="ECO:0000256" key="10">
    <source>
        <dbReference type="SAM" id="MobiDB-lite"/>
    </source>
</evidence>
<dbReference type="GO" id="GO:0006355">
    <property type="term" value="P:regulation of DNA-templated transcription"/>
    <property type="evidence" value="ECO:0007669"/>
    <property type="project" value="InterPro"/>
</dbReference>
<dbReference type="AlphaFoldDB" id="A0A9Q0WYD2"/>
<dbReference type="PROSITE" id="PS00344">
    <property type="entry name" value="GATA_ZN_FINGER_1"/>
    <property type="match status" value="1"/>
</dbReference>
<evidence type="ECO:0000256" key="5">
    <source>
        <dbReference type="ARBA" id="ARBA00023125"/>
    </source>
</evidence>
<comment type="similarity">
    <text evidence="7">Belongs to the type IV zinc-finger family. Class B subfamily.</text>
</comment>
<evidence type="ECO:0000256" key="2">
    <source>
        <dbReference type="ARBA" id="ARBA00022771"/>
    </source>
</evidence>
<evidence type="ECO:0000313" key="13">
    <source>
        <dbReference type="Proteomes" id="UP001151532"/>
    </source>
</evidence>
<dbReference type="Gene3D" id="3.30.50.10">
    <property type="entry name" value="Erythroid Transcription Factor GATA-1, subunit A"/>
    <property type="match status" value="1"/>
</dbReference>
<reference evidence="12" key="1">
    <citation type="submission" date="2022-11" db="EMBL/GenBank/DDBJ databases">
        <authorList>
            <person name="Hyden B.L."/>
            <person name="Feng K."/>
            <person name="Yates T."/>
            <person name="Jawdy S."/>
            <person name="Smart L.B."/>
            <person name="Muchero W."/>
        </authorList>
    </citation>
    <scope>NUCLEOTIDE SEQUENCE</scope>
    <source>
        <tissue evidence="12">Shoot tip</tissue>
    </source>
</reference>
<dbReference type="EMBL" id="JAPFFK010000002">
    <property type="protein sequence ID" value="KAJ6775399.1"/>
    <property type="molecule type" value="Genomic_DNA"/>
</dbReference>
<dbReference type="Proteomes" id="UP001151532">
    <property type="component" value="Chromosome 5"/>
</dbReference>
<keyword evidence="5" id="KW-0238">DNA-binding</keyword>
<dbReference type="PANTHER" id="PTHR47172">
    <property type="entry name" value="OS01G0976800 PROTEIN"/>
    <property type="match status" value="1"/>
</dbReference>
<feature type="region of interest" description="Disordered" evidence="10">
    <location>
        <begin position="1"/>
        <end position="28"/>
    </location>
</feature>
<dbReference type="SMART" id="SM00401">
    <property type="entry name" value="ZnF_GATA"/>
    <property type="match status" value="1"/>
</dbReference>
<comment type="function">
    <text evidence="8">Transcriptional regulator that specifically binds 5'-GATA-3' or 5'-GAT-3' motifs within gene promoters.</text>
</comment>
<accession>A0A9Q0WYD2</accession>
<reference evidence="12" key="2">
    <citation type="journal article" date="2023" name="Int. J. Mol. Sci.">
        <title>De Novo Assembly and Annotation of 11 Diverse Shrub Willow (Salix) Genomes Reveals Novel Gene Organization in Sex-Linked Regions.</title>
        <authorList>
            <person name="Hyden B."/>
            <person name="Feng K."/>
            <person name="Yates T.B."/>
            <person name="Jawdy S."/>
            <person name="Cereghino C."/>
            <person name="Smart L.B."/>
            <person name="Muchero W."/>
        </authorList>
    </citation>
    <scope>NUCLEOTIDE SEQUENCE</scope>
    <source>
        <tissue evidence="12">Shoot tip</tissue>
    </source>
</reference>